<dbReference type="EMBL" id="JACJQH010000114">
    <property type="protein sequence ID" value="MBD2200794.1"/>
    <property type="molecule type" value="Genomic_DNA"/>
</dbReference>
<proteinExistence type="predicted"/>
<dbReference type="InterPro" id="IPR029055">
    <property type="entry name" value="Ntn_hydrolases_N"/>
</dbReference>
<dbReference type="InterPro" id="IPR014729">
    <property type="entry name" value="Rossmann-like_a/b/a_fold"/>
</dbReference>
<name>A0ABR8ALV9_9CYAN</name>
<comment type="catalytic activity">
    <reaction evidence="4">
        <text>L-aspartate + L-glutamine + ATP + H2O = L-asparagine + L-glutamate + AMP + diphosphate + H(+)</text>
        <dbReference type="Rhea" id="RHEA:12228"/>
        <dbReference type="ChEBI" id="CHEBI:15377"/>
        <dbReference type="ChEBI" id="CHEBI:15378"/>
        <dbReference type="ChEBI" id="CHEBI:29985"/>
        <dbReference type="ChEBI" id="CHEBI:29991"/>
        <dbReference type="ChEBI" id="CHEBI:30616"/>
        <dbReference type="ChEBI" id="CHEBI:33019"/>
        <dbReference type="ChEBI" id="CHEBI:58048"/>
        <dbReference type="ChEBI" id="CHEBI:58359"/>
        <dbReference type="ChEBI" id="CHEBI:456215"/>
        <dbReference type="EC" id="6.3.5.4"/>
    </reaction>
</comment>
<evidence type="ECO:0000313" key="6">
    <source>
        <dbReference type="Proteomes" id="UP000658514"/>
    </source>
</evidence>
<dbReference type="Gene3D" id="3.60.20.10">
    <property type="entry name" value="Glutamine Phosphoribosylpyrophosphate, subunit 1, domain 1"/>
    <property type="match status" value="1"/>
</dbReference>
<gene>
    <name evidence="5" type="ORF">H6G24_36040</name>
</gene>
<dbReference type="SUPFAM" id="SSF56235">
    <property type="entry name" value="N-terminal nucleophile aminohydrolases (Ntn hydrolases)"/>
    <property type="match status" value="1"/>
</dbReference>
<comment type="caution">
    <text evidence="5">The sequence shown here is derived from an EMBL/GenBank/DDBJ whole genome shotgun (WGS) entry which is preliminary data.</text>
</comment>
<dbReference type="PANTHER" id="PTHR43284:SF1">
    <property type="entry name" value="ASPARAGINE SYNTHETASE"/>
    <property type="match status" value="1"/>
</dbReference>
<protein>
    <recommendedName>
        <fullName evidence="2">asparagine synthase (glutamine-hydrolyzing)</fullName>
        <ecNumber evidence="2">6.3.5.4</ecNumber>
    </recommendedName>
</protein>
<keyword evidence="3" id="KW-0061">Asparagine biosynthesis</keyword>
<dbReference type="EC" id="6.3.5.4" evidence="2"/>
<dbReference type="RefSeq" id="WP_190552008.1">
    <property type="nucleotide sequence ID" value="NZ_CAWPNO010000018.1"/>
</dbReference>
<evidence type="ECO:0000313" key="5">
    <source>
        <dbReference type="EMBL" id="MBD2200794.1"/>
    </source>
</evidence>
<dbReference type="PANTHER" id="PTHR43284">
    <property type="entry name" value="ASPARAGINE SYNTHETASE (GLUTAMINE-HYDROLYZING)"/>
    <property type="match status" value="1"/>
</dbReference>
<evidence type="ECO:0000256" key="1">
    <source>
        <dbReference type="ARBA" id="ARBA00005187"/>
    </source>
</evidence>
<accession>A0ABR8ALV9</accession>
<keyword evidence="6" id="KW-1185">Reference proteome</keyword>
<reference evidence="5 6" key="1">
    <citation type="journal article" date="2020" name="ISME J.">
        <title>Comparative genomics reveals insights into cyanobacterial evolution and habitat adaptation.</title>
        <authorList>
            <person name="Chen M.Y."/>
            <person name="Teng W.K."/>
            <person name="Zhao L."/>
            <person name="Hu C.X."/>
            <person name="Zhou Y.K."/>
            <person name="Han B.P."/>
            <person name="Song L.R."/>
            <person name="Shu W.S."/>
        </authorList>
    </citation>
    <scope>NUCLEOTIDE SEQUENCE [LARGE SCALE GENOMIC DNA]</scope>
    <source>
        <strain evidence="5 6">FACHB-288</strain>
    </source>
</reference>
<dbReference type="SUPFAM" id="SSF52402">
    <property type="entry name" value="Adenine nucleotide alpha hydrolases-like"/>
    <property type="match status" value="1"/>
</dbReference>
<evidence type="ECO:0000256" key="4">
    <source>
        <dbReference type="ARBA" id="ARBA00048741"/>
    </source>
</evidence>
<evidence type="ECO:0000256" key="3">
    <source>
        <dbReference type="ARBA" id="ARBA00022888"/>
    </source>
</evidence>
<dbReference type="Proteomes" id="UP000658514">
    <property type="component" value="Unassembled WGS sequence"/>
</dbReference>
<dbReference type="Gene3D" id="3.40.50.620">
    <property type="entry name" value="HUPs"/>
    <property type="match status" value="1"/>
</dbReference>
<evidence type="ECO:0000256" key="2">
    <source>
        <dbReference type="ARBA" id="ARBA00012737"/>
    </source>
</evidence>
<keyword evidence="3" id="KW-0028">Amino-acid biosynthesis</keyword>
<comment type="pathway">
    <text evidence="1">Amino-acid biosynthesis; L-asparagine biosynthesis; L-asparagine from L-aspartate (L-Gln route): step 1/1.</text>
</comment>
<organism evidence="5 6">
    <name type="scientific">Calothrix parietina FACHB-288</name>
    <dbReference type="NCBI Taxonomy" id="2692896"/>
    <lineage>
        <taxon>Bacteria</taxon>
        <taxon>Bacillati</taxon>
        <taxon>Cyanobacteriota</taxon>
        <taxon>Cyanophyceae</taxon>
        <taxon>Nostocales</taxon>
        <taxon>Calotrichaceae</taxon>
        <taxon>Calothrix</taxon>
    </lineage>
</organism>
<sequence>MAGLYVVLGNSEPKRIDAAAERLTFFSNQENREIFVDDYWSYSLVSLNNPKHFGSACDPKSGVRVVTSGRIAWPASDWLQAEQMNQYQGGLSNRLILHQYLNKGIAGVERHNGSAILLIWDPRLKELHLLTDHFGYHPIFLYRPDNIKECVISTFPDAIADDEQVRVEPDYVSMTDFLRAWRITPPHTYYKEIKYAGAAVHWCWNFATGAVKHRYYWQPFQDAPFSSLNEAVEELTQALKNSIHIRTLPHLCPVVSYTSGGLDSRSVLFSAADRYNLVGVNLYDQPNKESAIAQRLCEAAGVKYVGFQRDPDYYPRWMQEGARLSGGMWSLEDNHFLGTREFITAFNPQTVLTACTSDWLFKGYGLEKQYQQFFGKNLPTLEFTNERVDGFLPNYPRQSPPEFALAVRERMLTWFEGTPQKLTTDKERLLVEDKRIRPACYAVSVSSQIMHRIFPYDTFLADTRVADCYSRSRAEWKLNGDLWGLTIANLCQEGENIVDANFGWKVGSSYWQKLLMFGVNWLKRRASKQNIIQGLATEGSWPNLSWYVNHSDTIKDFWYSRSLEDKQLISTLWGEDCWSISLEDLAKDPNSLFRILTLLNHWQSRRSCSKSNSIYMNI</sequence>
<dbReference type="InterPro" id="IPR051786">
    <property type="entry name" value="ASN_synthetase/amidase"/>
</dbReference>